<protein>
    <submittedName>
        <fullName evidence="1">Fructose-1,6-bisphosphatase</fullName>
    </submittedName>
</protein>
<comment type="caution">
    <text evidence="1">The sequence shown here is derived from an EMBL/GenBank/DDBJ whole genome shotgun (WGS) entry which is preliminary data.</text>
</comment>
<dbReference type="Proteomes" id="UP001164539">
    <property type="component" value="Chromosome 6"/>
</dbReference>
<organism evidence="1 2">
    <name type="scientific">Melia azedarach</name>
    <name type="common">Chinaberry tree</name>
    <dbReference type="NCBI Taxonomy" id="155640"/>
    <lineage>
        <taxon>Eukaryota</taxon>
        <taxon>Viridiplantae</taxon>
        <taxon>Streptophyta</taxon>
        <taxon>Embryophyta</taxon>
        <taxon>Tracheophyta</taxon>
        <taxon>Spermatophyta</taxon>
        <taxon>Magnoliopsida</taxon>
        <taxon>eudicotyledons</taxon>
        <taxon>Gunneridae</taxon>
        <taxon>Pentapetalae</taxon>
        <taxon>rosids</taxon>
        <taxon>malvids</taxon>
        <taxon>Sapindales</taxon>
        <taxon>Meliaceae</taxon>
        <taxon>Melia</taxon>
    </lineage>
</organism>
<accession>A0ACC1Y077</accession>
<sequence length="407" mass="44574">MQSSAIPLHSTPVFQPKLTNFPPKNNYQFLFRTNFFTPRMASASSLSGYYPIRSLKVDSSSIVTDDDANGFSTLMEYVGKGGLNVGDDLAILLHHIQYACKRIAALVASPFNSSLARHIGRSAAAGTDVSGRDAPKPLDIVSNEIILSALRNSGKVAVMASEEDDSPIWLNADGPFVVVTDPLDGSRNIDASIPTGTIFGIYGRHVELDHLPEEEKALLNSLQSGKRLLAAGYVLYSSATILCASFGSGTHAFTLDHTTGDFVLTHPNIKIPPRGQIYSVNDARYFDWPEGLRKYIDTVRQGKGKYPKKYSARYICSLVADLHRTLLYGGVAMNPRDHLRLVYEANPLSFLVEQAGGKGSDGKNRILSLQPVKLHQRLPLFLGSLEDIEELESYGDVQQKVNPGYEV</sequence>
<reference evidence="1 2" key="1">
    <citation type="journal article" date="2023" name="Science">
        <title>Complex scaffold remodeling in plant triterpene biosynthesis.</title>
        <authorList>
            <person name="De La Pena R."/>
            <person name="Hodgson H."/>
            <person name="Liu J.C."/>
            <person name="Stephenson M.J."/>
            <person name="Martin A.C."/>
            <person name="Owen C."/>
            <person name="Harkess A."/>
            <person name="Leebens-Mack J."/>
            <person name="Jimenez L.E."/>
            <person name="Osbourn A."/>
            <person name="Sattely E.S."/>
        </authorList>
    </citation>
    <scope>NUCLEOTIDE SEQUENCE [LARGE SCALE GENOMIC DNA]</scope>
    <source>
        <strain evidence="2">cv. JPN11</strain>
        <tissue evidence="1">Leaf</tissue>
    </source>
</reference>
<evidence type="ECO:0000313" key="1">
    <source>
        <dbReference type="EMBL" id="KAJ4716776.1"/>
    </source>
</evidence>
<proteinExistence type="predicted"/>
<gene>
    <name evidence="1" type="ORF">OWV82_011749</name>
</gene>
<name>A0ACC1Y077_MELAZ</name>
<keyword evidence="2" id="KW-1185">Reference proteome</keyword>
<dbReference type="EMBL" id="CM051399">
    <property type="protein sequence ID" value="KAJ4716776.1"/>
    <property type="molecule type" value="Genomic_DNA"/>
</dbReference>
<evidence type="ECO:0000313" key="2">
    <source>
        <dbReference type="Proteomes" id="UP001164539"/>
    </source>
</evidence>